<proteinExistence type="predicted"/>
<evidence type="ECO:0000313" key="1">
    <source>
        <dbReference type="EMBL" id="ORE06418.1"/>
    </source>
</evidence>
<protein>
    <recommendedName>
        <fullName evidence="2">Resolvase/invertase-type recombinase catalytic domain-containing protein</fullName>
    </recommendedName>
</protein>
<reference evidence="1" key="1">
    <citation type="journal article" date="2016" name="Proc. Natl. Acad. Sci. U.S.A.">
        <title>Lipid metabolic changes in an early divergent fungus govern the establishment of a mutualistic symbiosis with endobacteria.</title>
        <authorList>
            <person name="Lastovetsky O.A."/>
            <person name="Gaspar M.L."/>
            <person name="Mondo S.J."/>
            <person name="LaButti K.M."/>
            <person name="Sandor L."/>
            <person name="Grigoriev I.V."/>
            <person name="Henry S.A."/>
            <person name="Pawlowska T.E."/>
        </authorList>
    </citation>
    <scope>NUCLEOTIDE SEQUENCE [LARGE SCALE GENOMIC DNA]</scope>
    <source>
        <strain evidence="1">ATCC 52814</strain>
    </source>
</reference>
<dbReference type="VEuPathDB" id="FungiDB:BCV72DRAFT_228294"/>
<gene>
    <name evidence="1" type="ORF">BCV72DRAFT_228294</name>
</gene>
<feature type="non-terminal residue" evidence="1">
    <location>
        <position position="55"/>
    </location>
</feature>
<sequence length="55" mass="6526">MVERLPRNQVFIKSLKEKGCFLLGYARKSTSKKDDQTRVRLLDQMCKNLKERLLV</sequence>
<dbReference type="AlphaFoldDB" id="A0A1X0R3B5"/>
<name>A0A1X0R3B5_RHIZD</name>
<dbReference type="EMBL" id="KV921923">
    <property type="protein sequence ID" value="ORE06418.1"/>
    <property type="molecule type" value="Genomic_DNA"/>
</dbReference>
<evidence type="ECO:0008006" key="2">
    <source>
        <dbReference type="Google" id="ProtNLM"/>
    </source>
</evidence>
<dbReference type="Proteomes" id="UP000242414">
    <property type="component" value="Unassembled WGS sequence"/>
</dbReference>
<organism evidence="1">
    <name type="scientific">Rhizopus microsporus var. microsporus</name>
    <dbReference type="NCBI Taxonomy" id="86635"/>
    <lineage>
        <taxon>Eukaryota</taxon>
        <taxon>Fungi</taxon>
        <taxon>Fungi incertae sedis</taxon>
        <taxon>Mucoromycota</taxon>
        <taxon>Mucoromycotina</taxon>
        <taxon>Mucoromycetes</taxon>
        <taxon>Mucorales</taxon>
        <taxon>Mucorineae</taxon>
        <taxon>Rhizopodaceae</taxon>
        <taxon>Rhizopus</taxon>
    </lineage>
</organism>
<accession>A0A1X0R3B5</accession>
<dbReference type="OrthoDB" id="2270519at2759"/>